<dbReference type="Pfam" id="PF00512">
    <property type="entry name" value="HisKA"/>
    <property type="match status" value="1"/>
</dbReference>
<dbReference type="InterPro" id="IPR038318">
    <property type="entry name" value="KdpD_sf"/>
</dbReference>
<feature type="transmembrane region" description="Helical" evidence="15">
    <location>
        <begin position="59"/>
        <end position="92"/>
    </location>
</feature>
<evidence type="ECO:0000256" key="4">
    <source>
        <dbReference type="ARBA" id="ARBA00012438"/>
    </source>
</evidence>
<gene>
    <name evidence="17" type="ORF">GCM10009740_01130</name>
</gene>
<evidence type="ECO:0000256" key="15">
    <source>
        <dbReference type="SAM" id="Phobius"/>
    </source>
</evidence>
<keyword evidence="7 15" id="KW-0812">Transmembrane</keyword>
<evidence type="ECO:0000256" key="13">
    <source>
        <dbReference type="ARBA" id="ARBA00023136"/>
    </source>
</evidence>
<dbReference type="InterPro" id="IPR003661">
    <property type="entry name" value="HisK_dim/P_dom"/>
</dbReference>
<feature type="domain" description="Histidine kinase" evidence="16">
    <location>
        <begin position="269"/>
        <end position="483"/>
    </location>
</feature>
<keyword evidence="18" id="KW-1185">Reference proteome</keyword>
<reference evidence="17 18" key="1">
    <citation type="journal article" date="2019" name="Int. J. Syst. Evol. Microbiol.">
        <title>The Global Catalogue of Microorganisms (GCM) 10K type strain sequencing project: providing services to taxonomists for standard genome sequencing and annotation.</title>
        <authorList>
            <consortium name="The Broad Institute Genomics Platform"/>
            <consortium name="The Broad Institute Genome Sequencing Center for Infectious Disease"/>
            <person name="Wu L."/>
            <person name="Ma J."/>
        </authorList>
    </citation>
    <scope>NUCLEOTIDE SEQUENCE [LARGE SCALE GENOMIC DNA]</scope>
    <source>
        <strain evidence="17 18">JCM 14283</strain>
    </source>
</reference>
<evidence type="ECO:0000256" key="6">
    <source>
        <dbReference type="ARBA" id="ARBA00022679"/>
    </source>
</evidence>
<dbReference type="InterPro" id="IPR025201">
    <property type="entry name" value="KdpD_TM"/>
</dbReference>
<dbReference type="InterPro" id="IPR003594">
    <property type="entry name" value="HATPase_dom"/>
</dbReference>
<dbReference type="Gene3D" id="1.20.120.620">
    <property type="entry name" value="Backbone structure of the membrane domain of e. Coli histidine kinase receptor kdpd"/>
    <property type="match status" value="1"/>
</dbReference>
<dbReference type="SUPFAM" id="SSF55874">
    <property type="entry name" value="ATPase domain of HSP90 chaperone/DNA topoisomerase II/histidine kinase"/>
    <property type="match status" value="1"/>
</dbReference>
<dbReference type="SMART" id="SM00387">
    <property type="entry name" value="HATPase_c"/>
    <property type="match status" value="1"/>
</dbReference>
<dbReference type="InterPro" id="IPR036890">
    <property type="entry name" value="HATPase_C_sf"/>
</dbReference>
<evidence type="ECO:0000256" key="7">
    <source>
        <dbReference type="ARBA" id="ARBA00022692"/>
    </source>
</evidence>
<keyword evidence="6" id="KW-0808">Transferase</keyword>
<evidence type="ECO:0000259" key="16">
    <source>
        <dbReference type="PROSITE" id="PS50109"/>
    </source>
</evidence>
<keyword evidence="10" id="KW-0067">ATP-binding</keyword>
<dbReference type="Gene3D" id="3.30.565.10">
    <property type="entry name" value="Histidine kinase-like ATPase, C-terminal domain"/>
    <property type="match status" value="1"/>
</dbReference>
<dbReference type="CDD" id="cd00082">
    <property type="entry name" value="HisKA"/>
    <property type="match status" value="1"/>
</dbReference>
<dbReference type="InterPro" id="IPR052023">
    <property type="entry name" value="Histidine_kinase_KdpD"/>
</dbReference>
<dbReference type="PANTHER" id="PTHR45569:SF1">
    <property type="entry name" value="SENSOR PROTEIN KDPD"/>
    <property type="match status" value="1"/>
</dbReference>
<evidence type="ECO:0000256" key="12">
    <source>
        <dbReference type="ARBA" id="ARBA00023012"/>
    </source>
</evidence>
<dbReference type="InterPro" id="IPR004358">
    <property type="entry name" value="Sig_transdc_His_kin-like_C"/>
</dbReference>
<protein>
    <recommendedName>
        <fullName evidence="4">histidine kinase</fullName>
        <ecNumber evidence="4">2.7.13.3</ecNumber>
    </recommendedName>
</protein>
<evidence type="ECO:0000256" key="9">
    <source>
        <dbReference type="ARBA" id="ARBA00022777"/>
    </source>
</evidence>
<dbReference type="SUPFAM" id="SSF47384">
    <property type="entry name" value="Homodimeric domain of signal transducing histidine kinase"/>
    <property type="match status" value="1"/>
</dbReference>
<sequence>MSEDVALPLGTLPDLASASGLPRRRRIAGLALGLLLPVALTAALLALGPAVGLAGDALVLMLAVVVTALVGGLWAAVVSALLASTLLNYCFIPPVRTFQISEPHNYWTVVSFVLVGLLVSAVVHRAASTATAAARAAAEARTLTDVAKATLRGEDALPTLLEHMRRAFGMTSASLLRRDPSGSRSWHVVAARGSEPPAEPALADVYLPAGEDLVIALCGRPLSPSDRAVLGAFAAQAQALLERDELARAAALAARLEASERLRDALLAAVGHDLRTPLASATAAVTSLRSQDVIWSEDEREELLATAEESLTRLASLVSDLLDLSRLRAGVLSVLRQTLWLDELLPPVLDELGADASKVVVALPEDLPPVVGDAALVVRVLVNVVGNALRHAPTDADPPELTGQTSGDRVELHIIDHGAGVPARDRERIFSPFQRLGDTDNISGLGIGLALSRGLAEAMGGTLEASDTPSGGLTMVLALPAAPGTAAVVAAPGTPPEPAPEPAPGVGP</sequence>
<dbReference type="SMART" id="SM00388">
    <property type="entry name" value="HisKA"/>
    <property type="match status" value="1"/>
</dbReference>
<evidence type="ECO:0000256" key="11">
    <source>
        <dbReference type="ARBA" id="ARBA00022989"/>
    </source>
</evidence>
<feature type="transmembrane region" description="Helical" evidence="15">
    <location>
        <begin position="104"/>
        <end position="123"/>
    </location>
</feature>
<organism evidence="17 18">
    <name type="scientific">Terrabacter terrae</name>
    <dbReference type="NCBI Taxonomy" id="318434"/>
    <lineage>
        <taxon>Bacteria</taxon>
        <taxon>Bacillati</taxon>
        <taxon>Actinomycetota</taxon>
        <taxon>Actinomycetes</taxon>
        <taxon>Micrococcales</taxon>
        <taxon>Intrasporangiaceae</taxon>
        <taxon>Terrabacter</taxon>
    </lineage>
</organism>
<keyword evidence="13 15" id="KW-0472">Membrane</keyword>
<dbReference type="Pfam" id="PF13493">
    <property type="entry name" value="DUF4118"/>
    <property type="match status" value="1"/>
</dbReference>
<keyword evidence="5" id="KW-0597">Phosphoprotein</keyword>
<name>A0ABN2TQY1_9MICO</name>
<dbReference type="Gene3D" id="1.10.287.130">
    <property type="match status" value="1"/>
</dbReference>
<evidence type="ECO:0000256" key="10">
    <source>
        <dbReference type="ARBA" id="ARBA00022840"/>
    </source>
</evidence>
<evidence type="ECO:0000256" key="2">
    <source>
        <dbReference type="ARBA" id="ARBA00004141"/>
    </source>
</evidence>
<comment type="subcellular location">
    <subcellularLocation>
        <location evidence="3">Cell membrane</location>
    </subcellularLocation>
    <subcellularLocation>
        <location evidence="2">Membrane</location>
        <topology evidence="2">Multi-pass membrane protein</topology>
    </subcellularLocation>
</comment>
<keyword evidence="9" id="KW-0418">Kinase</keyword>
<evidence type="ECO:0000256" key="8">
    <source>
        <dbReference type="ARBA" id="ARBA00022741"/>
    </source>
</evidence>
<evidence type="ECO:0000256" key="14">
    <source>
        <dbReference type="SAM" id="MobiDB-lite"/>
    </source>
</evidence>
<dbReference type="Pfam" id="PF02518">
    <property type="entry name" value="HATPase_c"/>
    <property type="match status" value="1"/>
</dbReference>
<comment type="caution">
    <text evidence="17">The sequence shown here is derived from an EMBL/GenBank/DDBJ whole genome shotgun (WGS) entry which is preliminary data.</text>
</comment>
<evidence type="ECO:0000313" key="18">
    <source>
        <dbReference type="Proteomes" id="UP001501285"/>
    </source>
</evidence>
<comment type="catalytic activity">
    <reaction evidence="1">
        <text>ATP + protein L-histidine = ADP + protein N-phospho-L-histidine.</text>
        <dbReference type="EC" id="2.7.13.3"/>
    </reaction>
</comment>
<feature type="region of interest" description="Disordered" evidence="14">
    <location>
        <begin position="489"/>
        <end position="508"/>
    </location>
</feature>
<evidence type="ECO:0000256" key="1">
    <source>
        <dbReference type="ARBA" id="ARBA00000085"/>
    </source>
</evidence>
<dbReference type="PRINTS" id="PR00344">
    <property type="entry name" value="BCTRLSENSOR"/>
</dbReference>
<dbReference type="EC" id="2.7.13.3" evidence="4"/>
<keyword evidence="11 15" id="KW-1133">Transmembrane helix</keyword>
<dbReference type="InterPro" id="IPR005467">
    <property type="entry name" value="His_kinase_dom"/>
</dbReference>
<evidence type="ECO:0000256" key="3">
    <source>
        <dbReference type="ARBA" id="ARBA00004236"/>
    </source>
</evidence>
<dbReference type="PANTHER" id="PTHR45569">
    <property type="entry name" value="SENSOR PROTEIN KDPD"/>
    <property type="match status" value="1"/>
</dbReference>
<proteinExistence type="predicted"/>
<dbReference type="EMBL" id="BAAANB010000001">
    <property type="protein sequence ID" value="GAA2017438.1"/>
    <property type="molecule type" value="Genomic_DNA"/>
</dbReference>
<dbReference type="Proteomes" id="UP001501285">
    <property type="component" value="Unassembled WGS sequence"/>
</dbReference>
<dbReference type="RefSeq" id="WP_343985926.1">
    <property type="nucleotide sequence ID" value="NZ_BAAANB010000001.1"/>
</dbReference>
<dbReference type="PROSITE" id="PS50109">
    <property type="entry name" value="HIS_KIN"/>
    <property type="match status" value="1"/>
</dbReference>
<accession>A0ABN2TQY1</accession>
<evidence type="ECO:0000256" key="5">
    <source>
        <dbReference type="ARBA" id="ARBA00022553"/>
    </source>
</evidence>
<dbReference type="InterPro" id="IPR036097">
    <property type="entry name" value="HisK_dim/P_sf"/>
</dbReference>
<evidence type="ECO:0000313" key="17">
    <source>
        <dbReference type="EMBL" id="GAA2017438.1"/>
    </source>
</evidence>
<feature type="transmembrane region" description="Helical" evidence="15">
    <location>
        <begin position="27"/>
        <end position="47"/>
    </location>
</feature>
<keyword evidence="12" id="KW-0902">Two-component regulatory system</keyword>
<feature type="compositionally biased region" description="Pro residues" evidence="14">
    <location>
        <begin position="493"/>
        <end position="508"/>
    </location>
</feature>
<keyword evidence="8" id="KW-0547">Nucleotide-binding</keyword>